<dbReference type="CDD" id="cd02933">
    <property type="entry name" value="OYE_like_FMN"/>
    <property type="match status" value="1"/>
</dbReference>
<dbReference type="Gene3D" id="3.20.20.70">
    <property type="entry name" value="Aldolase class I"/>
    <property type="match status" value="1"/>
</dbReference>
<evidence type="ECO:0000256" key="1">
    <source>
        <dbReference type="ARBA" id="ARBA00001917"/>
    </source>
</evidence>
<dbReference type="AlphaFoldDB" id="A0A060ZKW0"/>
<dbReference type="GO" id="GO:0010181">
    <property type="term" value="F:FMN binding"/>
    <property type="evidence" value="ECO:0007669"/>
    <property type="project" value="InterPro"/>
</dbReference>
<gene>
    <name evidence="6" type="ORF">J2Z30_009126</name>
    <name evidence="5" type="ORF">SIRAN717</name>
</gene>
<dbReference type="SUPFAM" id="SSF51395">
    <property type="entry name" value="FMN-linked oxidoreductases"/>
    <property type="match status" value="1"/>
</dbReference>
<evidence type="ECO:0000313" key="6">
    <source>
        <dbReference type="EMBL" id="MBP2068057.1"/>
    </source>
</evidence>
<keyword evidence="7" id="KW-1185">Reference proteome</keyword>
<organism evidence="5">
    <name type="scientific">Streptomyces iranensis</name>
    <dbReference type="NCBI Taxonomy" id="576784"/>
    <lineage>
        <taxon>Bacteria</taxon>
        <taxon>Bacillati</taxon>
        <taxon>Actinomycetota</taxon>
        <taxon>Actinomycetes</taxon>
        <taxon>Kitasatosporales</taxon>
        <taxon>Streptomycetaceae</taxon>
        <taxon>Streptomyces</taxon>
        <taxon>Streptomyces violaceusniger group</taxon>
    </lineage>
</organism>
<evidence type="ECO:0000313" key="7">
    <source>
        <dbReference type="Proteomes" id="UP000756710"/>
    </source>
</evidence>
<dbReference type="InterPro" id="IPR013785">
    <property type="entry name" value="Aldolase_TIM"/>
</dbReference>
<name>A0A060ZKW0_9ACTN</name>
<dbReference type="InterPro" id="IPR045247">
    <property type="entry name" value="Oye-like"/>
</dbReference>
<dbReference type="GO" id="GO:0005829">
    <property type="term" value="C:cytosol"/>
    <property type="evidence" value="ECO:0007669"/>
    <property type="project" value="UniProtKB-ARBA"/>
</dbReference>
<evidence type="ECO:0000256" key="3">
    <source>
        <dbReference type="ARBA" id="ARBA00023002"/>
    </source>
</evidence>
<keyword evidence="3 6" id="KW-0560">Oxidoreductase</keyword>
<dbReference type="Pfam" id="PF00724">
    <property type="entry name" value="Oxidored_FMN"/>
    <property type="match status" value="1"/>
</dbReference>
<comment type="similarity">
    <text evidence="2">Belongs to the NADH:flavin oxidoreductase/NADH oxidase family.</text>
</comment>
<dbReference type="FunFam" id="3.20.20.70:FF:000059">
    <property type="entry name" value="N-ethylmaleimide reductase, FMN-linked"/>
    <property type="match status" value="1"/>
</dbReference>
<feature type="domain" description="NADH:flavin oxidoreductase/NADH oxidase N-terminal" evidence="4">
    <location>
        <begin position="5"/>
        <end position="327"/>
    </location>
</feature>
<sequence>MATAFDPIDLSGLRLRNRVVMPGMGRARAFGPGNTPTDSMVTYYAQRATAGLIITEGSQPSVVGQGFPSTPGLHSAEQIAAWRRVTDAVHAEGGTIFAQISHVGRVGDPGLLPDGLVQVAPSAIAAPGQLFTFDGMKDFTTPRELTSQEVRETIADFAQAARNAIEAGFDGVELHAAYGYLLHQFLAPNSNLRTDEWGGSMEGRVRFAAEVAAAVSEAIGARRTGIRISPGTGYNGVEEPGPEPTYVHLVRRLSEIGLAYLHIVENSRDLTSILRKEFSGTLILNPATDGFTSAGELALIEDGTADMLSFGALFLANPDLPARLRAGGPFNTPDQTTYYGGTDKGYLDYPYLTS</sequence>
<evidence type="ECO:0000259" key="4">
    <source>
        <dbReference type="Pfam" id="PF00724"/>
    </source>
</evidence>
<dbReference type="Proteomes" id="UP000756710">
    <property type="component" value="Unassembled WGS sequence"/>
</dbReference>
<dbReference type="InterPro" id="IPR001155">
    <property type="entry name" value="OxRdtase_FMN_N"/>
</dbReference>
<dbReference type="EC" id="1.-.-.-" evidence="6"/>
<accession>A0A060ZKW0</accession>
<dbReference type="EMBL" id="LK022848">
    <property type="protein sequence ID" value="CDR02331.1"/>
    <property type="molecule type" value="Genomic_DNA"/>
</dbReference>
<reference evidence="5" key="1">
    <citation type="submission" date="2014-05" db="EMBL/GenBank/DDBJ databases">
        <authorList>
            <person name="Horn Fabian"/>
        </authorList>
    </citation>
    <scope>NUCLEOTIDE SEQUENCE</scope>
</reference>
<evidence type="ECO:0000256" key="2">
    <source>
        <dbReference type="ARBA" id="ARBA00005979"/>
    </source>
</evidence>
<comment type="cofactor">
    <cofactor evidence="1">
        <name>FMN</name>
        <dbReference type="ChEBI" id="CHEBI:58210"/>
    </cofactor>
</comment>
<proteinExistence type="inferred from homology"/>
<protein>
    <submittedName>
        <fullName evidence="6">N-ethylmaleimide reductase</fullName>
        <ecNumber evidence="6">1.-.-.-</ecNumber>
    </submittedName>
    <submittedName>
        <fullName evidence="5">NADH:flavin oxidoreductase/NADH oxidase</fullName>
    </submittedName>
</protein>
<dbReference type="PANTHER" id="PTHR22893">
    <property type="entry name" value="NADH OXIDOREDUCTASE-RELATED"/>
    <property type="match status" value="1"/>
</dbReference>
<dbReference type="HOGENOM" id="CLU_012153_0_1_11"/>
<dbReference type="EMBL" id="JAGGLR010000036">
    <property type="protein sequence ID" value="MBP2068057.1"/>
    <property type="molecule type" value="Genomic_DNA"/>
</dbReference>
<reference evidence="6 7" key="2">
    <citation type="submission" date="2021-03" db="EMBL/GenBank/DDBJ databases">
        <title>Genomic Encyclopedia of Type Strains, Phase IV (KMG-IV): sequencing the most valuable type-strain genomes for metagenomic binning, comparative biology and taxonomic classification.</title>
        <authorList>
            <person name="Goeker M."/>
        </authorList>
    </citation>
    <scope>NUCLEOTIDE SEQUENCE [LARGE SCALE GENOMIC DNA]</scope>
    <source>
        <strain evidence="6 7">DSM 41954</strain>
    </source>
</reference>
<evidence type="ECO:0000313" key="5">
    <source>
        <dbReference type="EMBL" id="CDR02331.1"/>
    </source>
</evidence>
<dbReference type="PANTHER" id="PTHR22893:SF91">
    <property type="entry name" value="NADPH DEHYDROGENASE 2-RELATED"/>
    <property type="match status" value="1"/>
</dbReference>
<dbReference type="GO" id="GO:0016628">
    <property type="term" value="F:oxidoreductase activity, acting on the CH-CH group of donors, NAD or NADP as acceptor"/>
    <property type="evidence" value="ECO:0007669"/>
    <property type="project" value="UniProtKB-ARBA"/>
</dbReference>
<dbReference type="RefSeq" id="WP_044567105.1">
    <property type="nucleotide sequence ID" value="NZ_BAABDR010000033.1"/>
</dbReference>